<dbReference type="Gene3D" id="1.10.287.130">
    <property type="match status" value="1"/>
</dbReference>
<evidence type="ECO:0000256" key="3">
    <source>
        <dbReference type="ARBA" id="ARBA00022553"/>
    </source>
</evidence>
<gene>
    <name evidence="7" type="ORF">BW47_07955</name>
</gene>
<dbReference type="InterPro" id="IPR005467">
    <property type="entry name" value="His_kinase_dom"/>
</dbReference>
<dbReference type="SMART" id="SM00388">
    <property type="entry name" value="HisKA"/>
    <property type="match status" value="1"/>
</dbReference>
<dbReference type="InterPro" id="IPR003661">
    <property type="entry name" value="HisK_dim/P_dom"/>
</dbReference>
<dbReference type="PANTHER" id="PTHR43047:SF72">
    <property type="entry name" value="OSMOSENSING HISTIDINE PROTEIN KINASE SLN1"/>
    <property type="match status" value="1"/>
</dbReference>
<evidence type="ECO:0000259" key="6">
    <source>
        <dbReference type="PROSITE" id="PS50109"/>
    </source>
</evidence>
<dbReference type="InterPro" id="IPR036890">
    <property type="entry name" value="HATPase_C_sf"/>
</dbReference>
<dbReference type="CDD" id="cd00075">
    <property type="entry name" value="HATPase"/>
    <property type="match status" value="1"/>
</dbReference>
<keyword evidence="8" id="KW-1185">Reference proteome</keyword>
<dbReference type="CDD" id="cd00082">
    <property type="entry name" value="HisKA"/>
    <property type="match status" value="1"/>
</dbReference>
<dbReference type="Pfam" id="PF02518">
    <property type="entry name" value="HATPase_c"/>
    <property type="match status" value="1"/>
</dbReference>
<dbReference type="InterPro" id="IPR036097">
    <property type="entry name" value="HisK_dim/P_sf"/>
</dbReference>
<feature type="domain" description="Histidine kinase" evidence="6">
    <location>
        <begin position="246"/>
        <end position="464"/>
    </location>
</feature>
<name>A0ABN4UYX2_9BACT</name>
<dbReference type="Gene3D" id="3.30.450.40">
    <property type="match status" value="1"/>
</dbReference>
<proteinExistence type="predicted"/>
<keyword evidence="3" id="KW-0597">Phosphoprotein</keyword>
<organism evidence="7 8">
    <name type="scientific">Thermosipho melanesiensis</name>
    <dbReference type="NCBI Taxonomy" id="46541"/>
    <lineage>
        <taxon>Bacteria</taxon>
        <taxon>Thermotogati</taxon>
        <taxon>Thermotogota</taxon>
        <taxon>Thermotogae</taxon>
        <taxon>Thermotogales</taxon>
        <taxon>Fervidobacteriaceae</taxon>
        <taxon>Thermosipho</taxon>
    </lineage>
</organism>
<evidence type="ECO:0000256" key="2">
    <source>
        <dbReference type="ARBA" id="ARBA00012438"/>
    </source>
</evidence>
<dbReference type="InterPro" id="IPR029016">
    <property type="entry name" value="GAF-like_dom_sf"/>
</dbReference>
<dbReference type="GO" id="GO:0016301">
    <property type="term" value="F:kinase activity"/>
    <property type="evidence" value="ECO:0007669"/>
    <property type="project" value="UniProtKB-KW"/>
</dbReference>
<evidence type="ECO:0000256" key="4">
    <source>
        <dbReference type="ARBA" id="ARBA00022679"/>
    </source>
</evidence>
<dbReference type="SUPFAM" id="SSF55874">
    <property type="entry name" value="ATPase domain of HSP90 chaperone/DNA topoisomerase II/histidine kinase"/>
    <property type="match status" value="1"/>
</dbReference>
<dbReference type="RefSeq" id="WP_012057700.1">
    <property type="nucleotide sequence ID" value="NZ_CP007389.1"/>
</dbReference>
<dbReference type="PROSITE" id="PS50109">
    <property type="entry name" value="HIS_KIN"/>
    <property type="match status" value="1"/>
</dbReference>
<keyword evidence="5 7" id="KW-0418">Kinase</keyword>
<dbReference type="Pfam" id="PF00512">
    <property type="entry name" value="HisKA"/>
    <property type="match status" value="1"/>
</dbReference>
<accession>A0ABN4UYX2</accession>
<sequence length="465" mass="54074">MNVDTLFSSFLHEISKSKTEKEVYKSLLKSLKAMLKYDSAIVMKNDEVVFFDPEKFDVSDYIDFMEWIKQRLLPAFFSDEEGYVGIIPIVKQGKMLGSIVVKTQKEPNNELMVLLQVFAFLTGITLENLILIEKIKNSEQFMFEVLNSINEGIFVLNKDGEIEFTNKFGKRILEKEDLEDYFNFFISDENNIFTKEFGGNYFTIVKTKFDFLGDEKYIIVFNNVTYEMELEKLKQLDKIKTEFVANISHELRTPLSAVKAYTETLLNMEIDPESQKEFLSIIYEQSERLESLLNDLLDFTLIDSGSMELEYSKFNICNVVDDVLKKLLSFAQKQDVKLEKECEDVEISADKRRIFQVIYNLVDNAIKFNDREKPERFVKILVKKLEDILIIEVEDNGIGIPKSEQEKIFEKFYKIDRSLTYEVPGTGMGLAIVKEIVRLHGGNIEVESEEKKGSIFRVNIPIRSE</sequence>
<evidence type="ECO:0000313" key="7">
    <source>
        <dbReference type="EMBL" id="APT74401.1"/>
    </source>
</evidence>
<dbReference type="EMBL" id="CP007389">
    <property type="protein sequence ID" value="APT74401.1"/>
    <property type="molecule type" value="Genomic_DNA"/>
</dbReference>
<dbReference type="InterPro" id="IPR003594">
    <property type="entry name" value="HATPase_dom"/>
</dbReference>
<comment type="catalytic activity">
    <reaction evidence="1">
        <text>ATP + protein L-histidine = ADP + protein N-phospho-L-histidine.</text>
        <dbReference type="EC" id="2.7.13.3"/>
    </reaction>
</comment>
<dbReference type="PANTHER" id="PTHR43047">
    <property type="entry name" value="TWO-COMPONENT HISTIDINE PROTEIN KINASE"/>
    <property type="match status" value="1"/>
</dbReference>
<dbReference type="Proteomes" id="UP000185490">
    <property type="component" value="Chromosome"/>
</dbReference>
<protein>
    <recommendedName>
        <fullName evidence="2">histidine kinase</fullName>
        <ecNumber evidence="2">2.7.13.3</ecNumber>
    </recommendedName>
</protein>
<keyword evidence="4" id="KW-0808">Transferase</keyword>
<evidence type="ECO:0000256" key="1">
    <source>
        <dbReference type="ARBA" id="ARBA00000085"/>
    </source>
</evidence>
<dbReference type="Gene3D" id="3.30.565.10">
    <property type="entry name" value="Histidine kinase-like ATPase, C-terminal domain"/>
    <property type="match status" value="1"/>
</dbReference>
<dbReference type="SMART" id="SM00387">
    <property type="entry name" value="HATPase_c"/>
    <property type="match status" value="1"/>
</dbReference>
<dbReference type="PRINTS" id="PR00344">
    <property type="entry name" value="BCTRLSENSOR"/>
</dbReference>
<reference evidence="7 8" key="1">
    <citation type="submission" date="2014-02" db="EMBL/GenBank/DDBJ databases">
        <title>Diversity of Thermotogales isolates from hydrothermal vents.</title>
        <authorList>
            <person name="Haverkamp T.H.A."/>
            <person name="Lossouarn J."/>
            <person name="Geslin C."/>
            <person name="Nesbo C.L."/>
        </authorList>
    </citation>
    <scope>NUCLEOTIDE SEQUENCE [LARGE SCALE GENOMIC DNA]</scope>
    <source>
        <strain evidence="7 8">431</strain>
    </source>
</reference>
<evidence type="ECO:0000313" key="8">
    <source>
        <dbReference type="Proteomes" id="UP000185490"/>
    </source>
</evidence>
<dbReference type="SUPFAM" id="SSF47384">
    <property type="entry name" value="Homodimeric domain of signal transducing histidine kinase"/>
    <property type="match status" value="1"/>
</dbReference>
<dbReference type="InterPro" id="IPR004358">
    <property type="entry name" value="Sig_transdc_His_kin-like_C"/>
</dbReference>
<evidence type="ECO:0000256" key="5">
    <source>
        <dbReference type="ARBA" id="ARBA00022777"/>
    </source>
</evidence>
<dbReference type="EC" id="2.7.13.3" evidence="2"/>